<feature type="region of interest" description="Disordered" evidence="1">
    <location>
        <begin position="1"/>
        <end position="25"/>
    </location>
</feature>
<dbReference type="Proteomes" id="UP000244336">
    <property type="component" value="Chromosome 3"/>
</dbReference>
<reference evidence="3 4" key="1">
    <citation type="submission" date="2018-04" db="EMBL/GenBank/DDBJ databases">
        <title>WGS assembly of Panicum hallii var. hallii HAL2.</title>
        <authorList>
            <person name="Lovell J."/>
            <person name="Jenkins J."/>
            <person name="Lowry D."/>
            <person name="Mamidi S."/>
            <person name="Sreedasyam A."/>
            <person name="Weng X."/>
            <person name="Barry K."/>
            <person name="Bonette J."/>
            <person name="Campitelli B."/>
            <person name="Daum C."/>
            <person name="Gordon S."/>
            <person name="Gould B."/>
            <person name="Lipzen A."/>
            <person name="MacQueen A."/>
            <person name="Palacio-Mejia J."/>
            <person name="Plott C."/>
            <person name="Shakirov E."/>
            <person name="Shu S."/>
            <person name="Yoshinaga Y."/>
            <person name="Zane M."/>
            <person name="Rokhsar D."/>
            <person name="Grimwood J."/>
            <person name="Schmutz J."/>
            <person name="Juenger T."/>
        </authorList>
    </citation>
    <scope>NUCLEOTIDE SEQUENCE [LARGE SCALE GENOMIC DNA]</scope>
    <source>
        <strain evidence="4">cv. HAL2</strain>
    </source>
</reference>
<organism evidence="3 4">
    <name type="scientific">Panicum hallii var. hallii</name>
    <dbReference type="NCBI Taxonomy" id="1504633"/>
    <lineage>
        <taxon>Eukaryota</taxon>
        <taxon>Viridiplantae</taxon>
        <taxon>Streptophyta</taxon>
        <taxon>Embryophyta</taxon>
        <taxon>Tracheophyta</taxon>
        <taxon>Spermatophyta</taxon>
        <taxon>Magnoliopsida</taxon>
        <taxon>Liliopsida</taxon>
        <taxon>Poales</taxon>
        <taxon>Poaceae</taxon>
        <taxon>PACMAD clade</taxon>
        <taxon>Panicoideae</taxon>
        <taxon>Panicodae</taxon>
        <taxon>Paniceae</taxon>
        <taxon>Panicinae</taxon>
        <taxon>Panicum</taxon>
        <taxon>Panicum sect. Panicum</taxon>
    </lineage>
</organism>
<accession>A0A2T7E5A6</accession>
<dbReference type="Gramene" id="PUZ63000">
    <property type="protein sequence ID" value="PUZ63000"/>
    <property type="gene ID" value="GQ55_3G032400"/>
</dbReference>
<dbReference type="AlphaFoldDB" id="A0A2T7E5A6"/>
<dbReference type="EMBL" id="CM009751">
    <property type="protein sequence ID" value="PUZ63000.1"/>
    <property type="molecule type" value="Genomic_DNA"/>
</dbReference>
<dbReference type="InterPro" id="IPR032675">
    <property type="entry name" value="LRR_dom_sf"/>
</dbReference>
<sequence length="397" mass="45903">MEQERTPPAMKRARPSPPQQAHAADAEDRLSALDYATLHAILARVPLRDAAATTALSRRWPRVFATLPRRLLRVITFNRRDFPDEGDEDYCEDPRRWMCALRRINFKYMGLYDDWFFGVFRELCGSGGLLELSITNTKYTECYDLPSPVYACKTLTSLYLSNWRLRVPGRITGLRALRSLRLHGVTATDGDHRRFISRCSAMEHLEIFNIHKARNIVIRASCLKDLLIYSYRPLCVSVKKASRLDKVRLGFSYSYPEYSWRLQETMDSDEDYSFSEIEEMLDYNKMAKREHRQTDEIRNMVMFLGSLSSAKKLHLSPEFPQDSRYSRSHVPLAAEYWEEQINADCVLNHLSSMTFFIDELFEGHSCGALSYTSCTIAGRASPDMVLELSPIDHYPSL</sequence>
<protein>
    <recommendedName>
        <fullName evidence="2">F-box/LRR-repeat protein 15/At3g58940/PEG3-like LRR domain-containing protein</fullName>
    </recommendedName>
</protein>
<dbReference type="OrthoDB" id="680908at2759"/>
<evidence type="ECO:0000313" key="3">
    <source>
        <dbReference type="EMBL" id="PUZ63000.1"/>
    </source>
</evidence>
<dbReference type="Gene3D" id="3.80.10.10">
    <property type="entry name" value="Ribonuclease Inhibitor"/>
    <property type="match status" value="1"/>
</dbReference>
<dbReference type="SUPFAM" id="SSF52047">
    <property type="entry name" value="RNI-like"/>
    <property type="match status" value="1"/>
</dbReference>
<dbReference type="PANTHER" id="PTHR31639">
    <property type="entry name" value="F-BOX PROTEIN-LIKE"/>
    <property type="match status" value="1"/>
</dbReference>
<name>A0A2T7E5A6_9POAL</name>
<evidence type="ECO:0000313" key="4">
    <source>
        <dbReference type="Proteomes" id="UP000244336"/>
    </source>
</evidence>
<evidence type="ECO:0000256" key="1">
    <source>
        <dbReference type="SAM" id="MobiDB-lite"/>
    </source>
</evidence>
<keyword evidence="4" id="KW-1185">Reference proteome</keyword>
<dbReference type="Pfam" id="PF24758">
    <property type="entry name" value="LRR_At5g56370"/>
    <property type="match status" value="1"/>
</dbReference>
<dbReference type="PANTHER" id="PTHR31639:SF88">
    <property type="entry name" value="FBD DOMAIN-CONTAINING PROTEIN"/>
    <property type="match status" value="1"/>
</dbReference>
<evidence type="ECO:0000259" key="2">
    <source>
        <dbReference type="Pfam" id="PF24758"/>
    </source>
</evidence>
<proteinExistence type="predicted"/>
<feature type="domain" description="F-box/LRR-repeat protein 15/At3g58940/PEG3-like LRR" evidence="2">
    <location>
        <begin position="128"/>
        <end position="253"/>
    </location>
</feature>
<gene>
    <name evidence="3" type="ORF">GQ55_3G032400</name>
</gene>
<dbReference type="InterPro" id="IPR055411">
    <property type="entry name" value="LRR_FXL15/At3g58940/PEG3-like"/>
</dbReference>